<accession>A0A117N4L9</accession>
<proteinExistence type="predicted"/>
<name>A0A117N4L9_RHILI</name>
<dbReference type="EMBL" id="LPWA01000057">
    <property type="protein sequence ID" value="KUM27847.1"/>
    <property type="molecule type" value="Genomic_DNA"/>
</dbReference>
<dbReference type="Proteomes" id="UP000053176">
    <property type="component" value="Unassembled WGS sequence"/>
</dbReference>
<evidence type="ECO:0000313" key="2">
    <source>
        <dbReference type="Proteomes" id="UP000053176"/>
    </source>
</evidence>
<evidence type="ECO:0000313" key="1">
    <source>
        <dbReference type="EMBL" id="KUM27847.1"/>
    </source>
</evidence>
<organism evidence="1 2">
    <name type="scientific">Rhizobium loti</name>
    <name type="common">Mesorhizobium loti</name>
    <dbReference type="NCBI Taxonomy" id="381"/>
    <lineage>
        <taxon>Bacteria</taxon>
        <taxon>Pseudomonadati</taxon>
        <taxon>Pseudomonadota</taxon>
        <taxon>Alphaproteobacteria</taxon>
        <taxon>Hyphomicrobiales</taxon>
        <taxon>Phyllobacteriaceae</taxon>
        <taxon>Mesorhizobium</taxon>
    </lineage>
</organism>
<dbReference type="AlphaFoldDB" id="A0A117N4L9"/>
<dbReference type="OrthoDB" id="8086157at2"/>
<gene>
    <name evidence="1" type="ORF">AU467_14340</name>
</gene>
<protein>
    <submittedName>
        <fullName evidence="1">Uncharacterized protein</fullName>
    </submittedName>
</protein>
<comment type="caution">
    <text evidence="1">The sequence shown here is derived from an EMBL/GenBank/DDBJ whole genome shotgun (WGS) entry which is preliminary data.</text>
</comment>
<sequence length="59" mass="6183">MMLRLIASVAPAFSIGQHAPQPTLPAGSIKGAIRLNCAGYRLSLPIPSANFGNHDQKIA</sequence>
<reference evidence="1 2" key="1">
    <citation type="submission" date="2015-12" db="EMBL/GenBank/DDBJ databases">
        <title>Draft genome sequence of Mesorhizobium sp. UFLA 01-765, a multitolerant efficient symbiont and plant-growth promoting strain isolated from Zn-mining soil using Leucaena leucocephala as a trap plant.</title>
        <authorList>
            <person name="Rangel W.M."/>
            <person name="Thijs S."/>
            <person name="Longatti S.M."/>
            <person name="Moreira F.M."/>
            <person name="Weyens N."/>
            <person name="Vangronsveld J."/>
            <person name="Van Hamme J.D."/>
            <person name="Bottos E.M."/>
            <person name="Rineau F."/>
        </authorList>
    </citation>
    <scope>NUCLEOTIDE SEQUENCE [LARGE SCALE GENOMIC DNA]</scope>
    <source>
        <strain evidence="1 2">UFLA 01-765</strain>
    </source>
</reference>